<keyword evidence="6" id="KW-0539">Nucleus</keyword>
<feature type="region of interest" description="Disordered" evidence="7">
    <location>
        <begin position="187"/>
        <end position="215"/>
    </location>
</feature>
<dbReference type="GO" id="GO:0000981">
    <property type="term" value="F:DNA-binding transcription factor activity, RNA polymerase II-specific"/>
    <property type="evidence" value="ECO:0007669"/>
    <property type="project" value="InterPro"/>
</dbReference>
<dbReference type="EMBL" id="MOOE01000009">
    <property type="protein sequence ID" value="KAK1524052.1"/>
    <property type="molecule type" value="Genomic_DNA"/>
</dbReference>
<dbReference type="PANTHER" id="PTHR40626:SF11">
    <property type="entry name" value="ZINC FINGER PROTEIN YPR022C"/>
    <property type="match status" value="1"/>
</dbReference>
<sequence length="798" mass="88498">MAKHSRGARGHIRAPIARKHLSGRSISYDTLRHMRTESLSNVCPAALVLAGQMFYVDIKRSAQGSLLKVYRHHNMKRATLRPVQNMILEKGRCQPVDQTEPQRDLNDVENSGVTTGLIDSQTDEISTANLAVPQYGGSSDDSIVVRQSGDEDTAESELSSPQSNVDQSATISKADLALDTTIAAQQVDETGRLSQEASLENTESTTSENNPGSGAQHVNLSDFLVLGDSFISEIHPDDFDLRGVTDLMFDFNTNTIISPPSAETCILLDPSRRVRPVSLFFDAPESLPQYQSSYDTPHLFSCSDDDAIAVNNAFAKAKGTTISTSDSICLSRNQISRWINAYFEHFDIHTPIVHRPTFILSTTPASLLLGMLAIGGCIVSEHGPASKAYEASCHLLAQYEQDLLQSSISDLWPIQTALLCIQFGAFSANPRYARQAQRQFSLVTDLLRAVEVQVRGVQSTQDPDWKDWVFIETLSRLASWTCILNAAISLLDPESTCVAAPQVTAEMIVPSNDSLWRAPSAEEWAHNKEWQAYKPVNLVETSRRVFTGEYPAVAMSSFGLLTLIGALVANICARERYSPEMAPILDREYCAKIERSLQAWETLWRSHPHAGGSQNMKSDPKMTDCLCLLNSAYHHLYMGQELQILKRIAKEPQCHLAVPNFPTERKVLVVIKYATTSWLADTVTGIAHRQRKAAFEFGGLGPMVAYETALIISWWLSLRQSLTSPPSVSVLEGERESLEAIGHLFQDILKELDEQCITFDGDLPDLRSRALFHYQVLLGQWVWPYTNAMNHALQALAS</sequence>
<gene>
    <name evidence="9" type="ORF">CCOS01_09139</name>
</gene>
<protein>
    <recommendedName>
        <fullName evidence="8">Xylanolytic transcriptional activator regulatory domain-containing protein</fullName>
    </recommendedName>
</protein>
<dbReference type="AlphaFoldDB" id="A0AAJ0DYV8"/>
<feature type="region of interest" description="Disordered" evidence="7">
    <location>
        <begin position="95"/>
        <end position="114"/>
    </location>
</feature>
<evidence type="ECO:0000256" key="3">
    <source>
        <dbReference type="ARBA" id="ARBA00022737"/>
    </source>
</evidence>
<dbReference type="Proteomes" id="UP001240678">
    <property type="component" value="Unassembled WGS sequence"/>
</dbReference>
<dbReference type="GO" id="GO:0000785">
    <property type="term" value="C:chromatin"/>
    <property type="evidence" value="ECO:0007669"/>
    <property type="project" value="TreeGrafter"/>
</dbReference>
<evidence type="ECO:0000256" key="7">
    <source>
        <dbReference type="SAM" id="MobiDB-lite"/>
    </source>
</evidence>
<proteinExistence type="predicted"/>
<accession>A0AAJ0DYV8</accession>
<comment type="subcellular location">
    <subcellularLocation>
        <location evidence="1">Nucleus</location>
    </subcellularLocation>
</comment>
<feature type="compositionally biased region" description="Polar residues" evidence="7">
    <location>
        <begin position="156"/>
        <end position="169"/>
    </location>
</feature>
<evidence type="ECO:0000313" key="9">
    <source>
        <dbReference type="EMBL" id="KAK1524052.1"/>
    </source>
</evidence>
<dbReference type="InterPro" id="IPR051059">
    <property type="entry name" value="VerF-like"/>
</dbReference>
<evidence type="ECO:0000256" key="5">
    <source>
        <dbReference type="ARBA" id="ARBA00022833"/>
    </source>
</evidence>
<evidence type="ECO:0000313" key="10">
    <source>
        <dbReference type="Proteomes" id="UP001240678"/>
    </source>
</evidence>
<name>A0AAJ0DYV8_9PEZI</name>
<dbReference type="GeneID" id="85340846"/>
<keyword evidence="4" id="KW-0863">Zinc-finger</keyword>
<dbReference type="GO" id="GO:0000978">
    <property type="term" value="F:RNA polymerase II cis-regulatory region sequence-specific DNA binding"/>
    <property type="evidence" value="ECO:0007669"/>
    <property type="project" value="InterPro"/>
</dbReference>
<comment type="caution">
    <text evidence="9">The sequence shown here is derived from an EMBL/GenBank/DDBJ whole genome shotgun (WGS) entry which is preliminary data.</text>
</comment>
<dbReference type="PANTHER" id="PTHR40626">
    <property type="entry name" value="MIP31509P"/>
    <property type="match status" value="1"/>
</dbReference>
<keyword evidence="2" id="KW-0479">Metal-binding</keyword>
<dbReference type="InterPro" id="IPR007219">
    <property type="entry name" value="XnlR_reg_dom"/>
</dbReference>
<evidence type="ECO:0000256" key="2">
    <source>
        <dbReference type="ARBA" id="ARBA00022723"/>
    </source>
</evidence>
<feature type="domain" description="Xylanolytic transcriptional activator regulatory" evidence="8">
    <location>
        <begin position="339"/>
        <end position="490"/>
    </location>
</feature>
<feature type="region of interest" description="Disordered" evidence="7">
    <location>
        <begin position="132"/>
        <end position="169"/>
    </location>
</feature>
<keyword evidence="3" id="KW-0677">Repeat</keyword>
<keyword evidence="5" id="KW-0862">Zinc</keyword>
<dbReference type="CDD" id="cd12148">
    <property type="entry name" value="fungal_TF_MHR"/>
    <property type="match status" value="1"/>
</dbReference>
<reference evidence="9 10" key="1">
    <citation type="submission" date="2016-10" db="EMBL/GenBank/DDBJ databases">
        <title>The genome sequence of Colletotrichum fioriniae PJ7.</title>
        <authorList>
            <person name="Baroncelli R."/>
        </authorList>
    </citation>
    <scope>NUCLEOTIDE SEQUENCE [LARGE SCALE GENOMIC DNA]</scope>
    <source>
        <strain evidence="9 10">IMI 309622</strain>
    </source>
</reference>
<evidence type="ECO:0000259" key="8">
    <source>
        <dbReference type="Pfam" id="PF04082"/>
    </source>
</evidence>
<dbReference type="GO" id="GO:0006351">
    <property type="term" value="P:DNA-templated transcription"/>
    <property type="evidence" value="ECO:0007669"/>
    <property type="project" value="InterPro"/>
</dbReference>
<evidence type="ECO:0000256" key="1">
    <source>
        <dbReference type="ARBA" id="ARBA00004123"/>
    </source>
</evidence>
<evidence type="ECO:0000256" key="4">
    <source>
        <dbReference type="ARBA" id="ARBA00022771"/>
    </source>
</evidence>
<dbReference type="Pfam" id="PF04082">
    <property type="entry name" value="Fungal_trans"/>
    <property type="match status" value="1"/>
</dbReference>
<dbReference type="GO" id="GO:0008270">
    <property type="term" value="F:zinc ion binding"/>
    <property type="evidence" value="ECO:0007669"/>
    <property type="project" value="UniProtKB-KW"/>
</dbReference>
<keyword evidence="10" id="KW-1185">Reference proteome</keyword>
<dbReference type="GO" id="GO:0005634">
    <property type="term" value="C:nucleus"/>
    <property type="evidence" value="ECO:0007669"/>
    <property type="project" value="UniProtKB-SubCell"/>
</dbReference>
<evidence type="ECO:0000256" key="6">
    <source>
        <dbReference type="ARBA" id="ARBA00023242"/>
    </source>
</evidence>
<dbReference type="RefSeq" id="XP_060311999.1">
    <property type="nucleotide sequence ID" value="XM_060457299.1"/>
</dbReference>
<organism evidence="9 10">
    <name type="scientific">Colletotrichum costaricense</name>
    <dbReference type="NCBI Taxonomy" id="1209916"/>
    <lineage>
        <taxon>Eukaryota</taxon>
        <taxon>Fungi</taxon>
        <taxon>Dikarya</taxon>
        <taxon>Ascomycota</taxon>
        <taxon>Pezizomycotina</taxon>
        <taxon>Sordariomycetes</taxon>
        <taxon>Hypocreomycetidae</taxon>
        <taxon>Glomerellales</taxon>
        <taxon>Glomerellaceae</taxon>
        <taxon>Colletotrichum</taxon>
        <taxon>Colletotrichum acutatum species complex</taxon>
    </lineage>
</organism>